<dbReference type="CDD" id="cd16011">
    <property type="entry name" value="iPGM_like"/>
    <property type="match status" value="1"/>
</dbReference>
<dbReference type="NCBIfam" id="NF003160">
    <property type="entry name" value="PRK04135.1"/>
    <property type="match status" value="1"/>
</dbReference>
<dbReference type="Proteomes" id="UP000777784">
    <property type="component" value="Unassembled WGS sequence"/>
</dbReference>
<dbReference type="PANTHER" id="PTHR31209">
    <property type="entry name" value="COFACTOR-INDEPENDENT PHOSPHOGLYCERATE MUTASE"/>
    <property type="match status" value="1"/>
</dbReference>
<dbReference type="Gene3D" id="3.40.720.10">
    <property type="entry name" value="Alkaline Phosphatase, subunit A"/>
    <property type="match status" value="2"/>
</dbReference>
<comment type="pathway">
    <text evidence="3">Carbohydrate degradation.</text>
</comment>
<dbReference type="GO" id="GO:0004619">
    <property type="term" value="F:phosphoglycerate mutase activity"/>
    <property type="evidence" value="ECO:0007669"/>
    <property type="project" value="UniProtKB-EC"/>
</dbReference>
<dbReference type="InterPro" id="IPR017850">
    <property type="entry name" value="Alkaline_phosphatase_core_sf"/>
</dbReference>
<dbReference type="Gene3D" id="3.30.70.2130">
    <property type="entry name" value="Metalloenzyme domain"/>
    <property type="match status" value="1"/>
</dbReference>
<dbReference type="EMBL" id="JAHJDP010000077">
    <property type="protein sequence ID" value="MBU2691808.1"/>
    <property type="molecule type" value="Genomic_DNA"/>
</dbReference>
<dbReference type="InterPro" id="IPR042253">
    <property type="entry name" value="Pglycerate_mutase_ApgM_sf"/>
</dbReference>
<dbReference type="PIRSF" id="PIRSF006392">
    <property type="entry name" value="IPGAM_arch"/>
    <property type="match status" value="1"/>
</dbReference>
<dbReference type="PANTHER" id="PTHR31209:SF0">
    <property type="entry name" value="METALLOENZYME DOMAIN-CONTAINING PROTEIN"/>
    <property type="match status" value="1"/>
</dbReference>
<accession>A0A948WDF1</accession>
<keyword evidence="5" id="KW-0324">Glycolysis</keyword>
<comment type="caution">
    <text evidence="7">The sequence shown here is derived from an EMBL/GenBank/DDBJ whole genome shotgun (WGS) entry which is preliminary data.</text>
</comment>
<proteinExistence type="inferred from homology"/>
<evidence type="ECO:0000256" key="3">
    <source>
        <dbReference type="ARBA" id="ARBA00004921"/>
    </source>
</evidence>
<evidence type="ECO:0000256" key="4">
    <source>
        <dbReference type="ARBA" id="ARBA00005524"/>
    </source>
</evidence>
<dbReference type="SUPFAM" id="SSF53649">
    <property type="entry name" value="Alkaline phosphatase-like"/>
    <property type="match status" value="1"/>
</dbReference>
<evidence type="ECO:0000256" key="1">
    <source>
        <dbReference type="ARBA" id="ARBA00000370"/>
    </source>
</evidence>
<dbReference type="Pfam" id="PF01676">
    <property type="entry name" value="Metalloenzyme"/>
    <property type="match status" value="1"/>
</dbReference>
<evidence type="ECO:0000256" key="2">
    <source>
        <dbReference type="ARBA" id="ARBA00002315"/>
    </source>
</evidence>
<dbReference type="Pfam" id="PF10143">
    <property type="entry name" value="PhosphMutase"/>
    <property type="match status" value="1"/>
</dbReference>
<dbReference type="NCBIfam" id="TIGR00306">
    <property type="entry name" value="apgM"/>
    <property type="match status" value="1"/>
</dbReference>
<dbReference type="GO" id="GO:0046872">
    <property type="term" value="F:metal ion binding"/>
    <property type="evidence" value="ECO:0007669"/>
    <property type="project" value="InterPro"/>
</dbReference>
<dbReference type="AlphaFoldDB" id="A0A948WDF1"/>
<evidence type="ECO:0000256" key="5">
    <source>
        <dbReference type="ARBA" id="ARBA00023152"/>
    </source>
</evidence>
<keyword evidence="7" id="KW-0413">Isomerase</keyword>
<comment type="similarity">
    <text evidence="4">Belongs to the BPG-independent phosphoglycerate mutase family. A-PGAM subfamily.</text>
</comment>
<comment type="catalytic activity">
    <reaction evidence="1">
        <text>(2R)-2-phosphoglycerate = (2R)-3-phosphoglycerate</text>
        <dbReference type="Rhea" id="RHEA:15901"/>
        <dbReference type="ChEBI" id="CHEBI:58272"/>
        <dbReference type="ChEBI" id="CHEBI:58289"/>
        <dbReference type="EC" id="5.4.2.12"/>
    </reaction>
</comment>
<protein>
    <submittedName>
        <fullName evidence="7">2,3-bisphosphoglycerate-independent phosphoglycerate mutase</fullName>
        <ecNumber evidence="7">5.4.2.12</ecNumber>
    </submittedName>
</protein>
<dbReference type="GO" id="GO:0006096">
    <property type="term" value="P:glycolytic process"/>
    <property type="evidence" value="ECO:0007669"/>
    <property type="project" value="UniProtKB-KW"/>
</dbReference>
<sequence>MNPFDLYRSLAKKTDSKILLVVFDGLGGHPTPAMGMSELEAAKTPNLDDLVAEGACGLSTPISAGITPGSGPAHLGLFGYEPLDYIIGRGVLSALGIGFDLQPGDVAARINFCTMNSDGLITDRRAGRIATEEGAKRCKILSEIKLPGVEIFVQPEMDYRAAAIFRGAGLCGKLSDSDPQTTGVPPLDVKPLNPPATQIKEAAHTANLVTRFIAEARSRLKGMEPANMVLLRGFDDHLQIPSFQHIFKLKPVCIATYPMYKGLSKLVGMDVLNAGSTLESELETLKANWDKYDFFFFHIKKTDSMGEDGDFNGKVDVLQHGDTLFPEFKKLNPDVIAVTGDHSTPCLLKSHSWHPVPFVVWSPYCRPDNVQRFDERSIAEGSLNGMKHVDIMPLLMANALKFEKFGA</sequence>
<dbReference type="EC" id="5.4.2.12" evidence="7"/>
<gene>
    <name evidence="7" type="ORF">KJ970_12880</name>
</gene>
<dbReference type="InterPro" id="IPR006124">
    <property type="entry name" value="Metalloenzyme"/>
</dbReference>
<name>A0A948WDF1_UNCEI</name>
<dbReference type="InterPro" id="IPR004456">
    <property type="entry name" value="Pglycerate_mutase_ApgM"/>
</dbReference>
<evidence type="ECO:0000259" key="6">
    <source>
        <dbReference type="Pfam" id="PF01676"/>
    </source>
</evidence>
<evidence type="ECO:0000313" key="8">
    <source>
        <dbReference type="Proteomes" id="UP000777784"/>
    </source>
</evidence>
<organism evidence="7 8">
    <name type="scientific">Eiseniibacteriota bacterium</name>
    <dbReference type="NCBI Taxonomy" id="2212470"/>
    <lineage>
        <taxon>Bacteria</taxon>
        <taxon>Candidatus Eiseniibacteriota</taxon>
    </lineage>
</organism>
<feature type="domain" description="Metalloenzyme" evidence="6">
    <location>
        <begin position="17"/>
        <end position="396"/>
    </location>
</feature>
<reference evidence="7" key="1">
    <citation type="submission" date="2021-05" db="EMBL/GenBank/DDBJ databases">
        <title>Energy efficiency and biological interactions define the core microbiome of deep oligotrophic groundwater.</title>
        <authorList>
            <person name="Mehrshad M."/>
            <person name="Lopez-Fernandez M."/>
            <person name="Bell E."/>
            <person name="Bernier-Latmani R."/>
            <person name="Bertilsson S."/>
            <person name="Dopson M."/>
        </authorList>
    </citation>
    <scope>NUCLEOTIDE SEQUENCE</scope>
    <source>
        <strain evidence="7">Modern_marine.mb.64</strain>
    </source>
</reference>
<comment type="function">
    <text evidence="2">Catalyzes the interconversion of 2-phosphoglycerate and 3-phosphoglycerate.</text>
</comment>
<evidence type="ECO:0000313" key="7">
    <source>
        <dbReference type="EMBL" id="MBU2691808.1"/>
    </source>
</evidence>